<keyword evidence="3" id="KW-1185">Reference proteome</keyword>
<organism evidence="2 3">
    <name type="scientific">Thalassotalea eurytherma</name>
    <dbReference type="NCBI Taxonomy" id="1144278"/>
    <lineage>
        <taxon>Bacteria</taxon>
        <taxon>Pseudomonadati</taxon>
        <taxon>Pseudomonadota</taxon>
        <taxon>Gammaproteobacteria</taxon>
        <taxon>Alteromonadales</taxon>
        <taxon>Colwelliaceae</taxon>
        <taxon>Thalassotalea</taxon>
    </lineage>
</organism>
<proteinExistence type="predicted"/>
<sequence length="531" mass="61209">MQLLYESEEISFHLSTCNSQYLVISFCPMNHDFNVKGIPGGNAFNKLGYDCLGVIPKRNNWYPKSYMVEGYNSISKLFAKYKYIISYGSSMGGYGAIKYSRLFNCDFVISFSPQYSIDPQVVSGWESKYSQYFDLSLHKNMEITSYDLNGRSFIFYDEKLKADNLHFLSINKSATANTPIIGIKANYCGHYTLIPIASTHHLGLLLRSILSNKATSVRNVYKAAKKQSLYFKSSLLHELSKRRLSQGNYGAAKRHVDKAILLNSNLVDYFLTKYKVHDFNNDIIGSLETIDLALKVNSTSKYLLDLRKKCKSRLTGVSSSSVYCSICLSTVFSDYNKRKNEECKYCKSLARHRIAYSLLFDYYLTFGHKDFKLLQINPSHLCKKLFGDVFAEKYRHMALNESSVGSLMMQKYSDFERSGESFDCVFHMHLIDYINVDYEFLITQLLGLVKLGGVMVFSVLGPNMKSKTKQVSRNSTALNKHRYYYFGIDFVRYLESLHNIEFMWDSIGNRKRYSMNVNENSNRFIILKKVK</sequence>
<dbReference type="EMBL" id="BSSU01000003">
    <property type="protein sequence ID" value="GLX81294.1"/>
    <property type="molecule type" value="Genomic_DNA"/>
</dbReference>
<dbReference type="SUPFAM" id="SSF53335">
    <property type="entry name" value="S-adenosyl-L-methionine-dependent methyltransferases"/>
    <property type="match status" value="1"/>
</dbReference>
<name>A0ABQ6H1D0_9GAMM</name>
<evidence type="ECO:0008006" key="4">
    <source>
        <dbReference type="Google" id="ProtNLM"/>
    </source>
</evidence>
<gene>
    <name evidence="2" type="ORF">theurythT_07460</name>
</gene>
<protein>
    <recommendedName>
        <fullName evidence="4">Methyltransferase domain-containing protein</fullName>
    </recommendedName>
</protein>
<keyword evidence="1" id="KW-0472">Membrane</keyword>
<evidence type="ECO:0000313" key="3">
    <source>
        <dbReference type="Proteomes" id="UP001157133"/>
    </source>
</evidence>
<keyword evidence="1" id="KW-0812">Transmembrane</keyword>
<reference evidence="2 3" key="1">
    <citation type="submission" date="2023-03" db="EMBL/GenBank/DDBJ databases">
        <title>Draft genome sequence of Thalassotalea eurytherma JCM 18482T.</title>
        <authorList>
            <person name="Sawabe T."/>
        </authorList>
    </citation>
    <scope>NUCLEOTIDE SEQUENCE [LARGE SCALE GENOMIC DNA]</scope>
    <source>
        <strain evidence="2 3">JCM 18482</strain>
    </source>
</reference>
<dbReference type="RefSeq" id="WP_284206616.1">
    <property type="nucleotide sequence ID" value="NZ_BSSU01000003.1"/>
</dbReference>
<evidence type="ECO:0000313" key="2">
    <source>
        <dbReference type="EMBL" id="GLX81294.1"/>
    </source>
</evidence>
<accession>A0ABQ6H1D0</accession>
<feature type="transmembrane region" description="Helical" evidence="1">
    <location>
        <begin position="440"/>
        <end position="460"/>
    </location>
</feature>
<dbReference type="Proteomes" id="UP001157133">
    <property type="component" value="Unassembled WGS sequence"/>
</dbReference>
<dbReference type="InterPro" id="IPR029063">
    <property type="entry name" value="SAM-dependent_MTases_sf"/>
</dbReference>
<evidence type="ECO:0000256" key="1">
    <source>
        <dbReference type="SAM" id="Phobius"/>
    </source>
</evidence>
<comment type="caution">
    <text evidence="2">The sequence shown here is derived from an EMBL/GenBank/DDBJ whole genome shotgun (WGS) entry which is preliminary data.</text>
</comment>
<keyword evidence="1" id="KW-1133">Transmembrane helix</keyword>